<keyword evidence="8" id="KW-1185">Reference proteome</keyword>
<dbReference type="GO" id="GO:0010071">
    <property type="term" value="P:root meristem specification"/>
    <property type="evidence" value="ECO:0007669"/>
    <property type="project" value="TreeGrafter"/>
</dbReference>
<dbReference type="GO" id="GO:0005634">
    <property type="term" value="C:nucleus"/>
    <property type="evidence" value="ECO:0007669"/>
    <property type="project" value="UniProtKB-SubCell"/>
</dbReference>
<sequence length="213" mass="23784">LALREVAVGKVDLVAKKLKNTPVKQLVEIKSELWLILEGINGCRHIDEFLYLQGLVQGRRDLTPATLRMAHLVQLQVLVAIKTRNPGFVDSATVDIPHSHLAEVLLNKRCWNIACRSALPAKDCRCSICVSRSGFCCSCMCIVCNQFDPQSNSCRWIGCDDCRHWSHTDCAIRDGHVRAGPNPNRAEGSGYVEMLWAMWRCFIGANLAIALPR</sequence>
<comment type="caution">
    <text evidence="7">The sequence shown here is derived from an EMBL/GenBank/DDBJ whole genome shotgun (WGS) entry which is preliminary data.</text>
</comment>
<keyword evidence="4" id="KW-0862">Zinc</keyword>
<dbReference type="GO" id="GO:0008270">
    <property type="term" value="F:zinc ion binding"/>
    <property type="evidence" value="ECO:0007669"/>
    <property type="project" value="UniProtKB-KW"/>
</dbReference>
<feature type="non-terminal residue" evidence="7">
    <location>
        <position position="1"/>
    </location>
</feature>
<evidence type="ECO:0000256" key="4">
    <source>
        <dbReference type="ARBA" id="ARBA00022833"/>
    </source>
</evidence>
<dbReference type="GO" id="GO:0010078">
    <property type="term" value="P:maintenance of root meristem identity"/>
    <property type="evidence" value="ECO:0007669"/>
    <property type="project" value="TreeGrafter"/>
</dbReference>
<dbReference type="GO" id="GO:0010468">
    <property type="term" value="P:regulation of gene expression"/>
    <property type="evidence" value="ECO:0007669"/>
    <property type="project" value="TreeGrafter"/>
</dbReference>
<keyword evidence="2" id="KW-0479">Metal-binding</keyword>
<evidence type="ECO:0000313" key="8">
    <source>
        <dbReference type="Proteomes" id="UP000095767"/>
    </source>
</evidence>
<evidence type="ECO:0000259" key="6">
    <source>
        <dbReference type="Pfam" id="PF07227"/>
    </source>
</evidence>
<protein>
    <submittedName>
        <fullName evidence="7">Protein OBERON 1</fullName>
    </submittedName>
</protein>
<evidence type="ECO:0000256" key="1">
    <source>
        <dbReference type="ARBA" id="ARBA00004123"/>
    </source>
</evidence>
<dbReference type="STRING" id="888268.A0A1E5V480"/>
<evidence type="ECO:0000256" key="3">
    <source>
        <dbReference type="ARBA" id="ARBA00022771"/>
    </source>
</evidence>
<evidence type="ECO:0000256" key="5">
    <source>
        <dbReference type="ARBA" id="ARBA00023242"/>
    </source>
</evidence>
<dbReference type="InterPro" id="IPR004082">
    <property type="entry name" value="OBERON"/>
</dbReference>
<evidence type="ECO:0000313" key="7">
    <source>
        <dbReference type="EMBL" id="OEL19962.1"/>
    </source>
</evidence>
<dbReference type="PRINTS" id="PR01544">
    <property type="entry name" value="ARATH130DUF"/>
</dbReference>
<dbReference type="OrthoDB" id="1892623at2759"/>
<comment type="subcellular location">
    <subcellularLocation>
        <location evidence="1">Nucleus</location>
    </subcellularLocation>
</comment>
<keyword evidence="3" id="KW-0863">Zinc-finger</keyword>
<dbReference type="Proteomes" id="UP000095767">
    <property type="component" value="Unassembled WGS sequence"/>
</dbReference>
<reference evidence="7 8" key="1">
    <citation type="submission" date="2016-09" db="EMBL/GenBank/DDBJ databases">
        <title>The draft genome of Dichanthelium oligosanthes: A C3 panicoid grass species.</title>
        <authorList>
            <person name="Studer A.J."/>
            <person name="Schnable J.C."/>
            <person name="Brutnell T.P."/>
        </authorList>
    </citation>
    <scope>NUCLEOTIDE SEQUENCE [LARGE SCALE GENOMIC DNA]</scope>
    <source>
        <strain evidence="8">cv. Kellogg 1175</strain>
        <tissue evidence="7">Leaf</tissue>
    </source>
</reference>
<name>A0A1E5V480_9POAL</name>
<dbReference type="PANTHER" id="PTHR21736:SF37">
    <property type="entry name" value="PROTEIN OBERON 2"/>
    <property type="match status" value="1"/>
</dbReference>
<keyword evidence="5" id="KW-0539">Nucleus</keyword>
<gene>
    <name evidence="7" type="ORF">BAE44_0019019</name>
</gene>
<dbReference type="InterPro" id="IPR032881">
    <property type="entry name" value="Oberon-like_PHD"/>
</dbReference>
<organism evidence="7 8">
    <name type="scientific">Dichanthelium oligosanthes</name>
    <dbReference type="NCBI Taxonomy" id="888268"/>
    <lineage>
        <taxon>Eukaryota</taxon>
        <taxon>Viridiplantae</taxon>
        <taxon>Streptophyta</taxon>
        <taxon>Embryophyta</taxon>
        <taxon>Tracheophyta</taxon>
        <taxon>Spermatophyta</taxon>
        <taxon>Magnoliopsida</taxon>
        <taxon>Liliopsida</taxon>
        <taxon>Poales</taxon>
        <taxon>Poaceae</taxon>
        <taxon>PACMAD clade</taxon>
        <taxon>Panicoideae</taxon>
        <taxon>Panicodae</taxon>
        <taxon>Paniceae</taxon>
        <taxon>Dichantheliinae</taxon>
        <taxon>Dichanthelium</taxon>
    </lineage>
</organism>
<dbReference type="AlphaFoldDB" id="A0A1E5V480"/>
<feature type="domain" description="Oberon-like PHD finger" evidence="6">
    <location>
        <begin position="110"/>
        <end position="195"/>
    </location>
</feature>
<dbReference type="Pfam" id="PF07227">
    <property type="entry name" value="PHD_Oberon"/>
    <property type="match status" value="1"/>
</dbReference>
<dbReference type="PANTHER" id="PTHR21736">
    <property type="entry name" value="VERNALIZATION-INSENSITIVE PROTEIN 3"/>
    <property type="match status" value="1"/>
</dbReference>
<evidence type="ECO:0000256" key="2">
    <source>
        <dbReference type="ARBA" id="ARBA00022723"/>
    </source>
</evidence>
<proteinExistence type="predicted"/>
<dbReference type="GO" id="GO:0010492">
    <property type="term" value="P:maintenance of shoot apical meristem identity"/>
    <property type="evidence" value="ECO:0007669"/>
    <property type="project" value="TreeGrafter"/>
</dbReference>
<dbReference type="EMBL" id="LWDX02052031">
    <property type="protein sequence ID" value="OEL19962.1"/>
    <property type="molecule type" value="Genomic_DNA"/>
</dbReference>
<accession>A0A1E5V480</accession>